<dbReference type="EMBL" id="JAJVCN010000002">
    <property type="protein sequence ID" value="MCE7007311.1"/>
    <property type="molecule type" value="Genomic_DNA"/>
</dbReference>
<sequence length="168" mass="17827">MPASGFTENSDGVFVDTNAAFNNSNDFESWTWKEIRAAILGGASMPPSGDGPARVAGLIDPQTLFTASVVFGRAQANLEQLAAQISKAAGSVAGEGSGWQGQGAASLQNAMDNFALKMRAKGVSPFFTLGCTYLIDQGPERHPEKVIEGIFLVHWLAWSSTCSDSRLR</sequence>
<accession>A0ABS8ZHM7</accession>
<protein>
    <submittedName>
        <fullName evidence="1">Uncharacterized protein</fullName>
    </submittedName>
</protein>
<dbReference type="RefSeq" id="WP_233728699.1">
    <property type="nucleotide sequence ID" value="NZ_JAJVCN010000002.1"/>
</dbReference>
<comment type="caution">
    <text evidence="1">The sequence shown here is derived from an EMBL/GenBank/DDBJ whole genome shotgun (WGS) entry which is preliminary data.</text>
</comment>
<name>A0ABS8ZHM7_9PSEU</name>
<keyword evidence="2" id="KW-1185">Reference proteome</keyword>
<gene>
    <name evidence="1" type="ORF">LWC34_31490</name>
</gene>
<reference evidence="1 2" key="1">
    <citation type="submission" date="2021-12" db="EMBL/GenBank/DDBJ databases">
        <title>Genome sequence of Kibdelosporangium philippinense ATCC 49844.</title>
        <authorList>
            <person name="Fedorov E.A."/>
            <person name="Omeragic M."/>
            <person name="Shalygina K.F."/>
            <person name="Maclea K.S."/>
        </authorList>
    </citation>
    <scope>NUCLEOTIDE SEQUENCE [LARGE SCALE GENOMIC DNA]</scope>
    <source>
        <strain evidence="1 2">ATCC 49844</strain>
    </source>
</reference>
<evidence type="ECO:0000313" key="1">
    <source>
        <dbReference type="EMBL" id="MCE7007311.1"/>
    </source>
</evidence>
<organism evidence="1 2">
    <name type="scientific">Kibdelosporangium philippinense</name>
    <dbReference type="NCBI Taxonomy" id="211113"/>
    <lineage>
        <taxon>Bacteria</taxon>
        <taxon>Bacillati</taxon>
        <taxon>Actinomycetota</taxon>
        <taxon>Actinomycetes</taxon>
        <taxon>Pseudonocardiales</taxon>
        <taxon>Pseudonocardiaceae</taxon>
        <taxon>Kibdelosporangium</taxon>
    </lineage>
</organism>
<evidence type="ECO:0000313" key="2">
    <source>
        <dbReference type="Proteomes" id="UP001521150"/>
    </source>
</evidence>
<proteinExistence type="predicted"/>
<dbReference type="Proteomes" id="UP001521150">
    <property type="component" value="Unassembled WGS sequence"/>
</dbReference>